<reference evidence="11 17" key="1">
    <citation type="journal article" date="2018" name="J. Invertebr. Pathol.">
        <title>New genotyping method for the causative agent of crayfish plague (Aphanomyces astaci) based on whole genome data.</title>
        <authorList>
            <person name="Minardi D."/>
            <person name="Studholme D.J."/>
            <person name="van der Giezen M."/>
            <person name="Pretto T."/>
            <person name="Oidtmann B."/>
        </authorList>
    </citation>
    <scope>NUCLEOTIDE SEQUENCE [LARGE SCALE GENOMIC DNA]</scope>
    <source>
        <strain evidence="11 17">KB13</strain>
    </source>
</reference>
<dbReference type="EMBL" id="QUTI01018585">
    <property type="protein sequence ID" value="RLO10135.1"/>
    <property type="molecule type" value="Genomic_DNA"/>
</dbReference>
<feature type="region of interest" description="Disordered" evidence="2">
    <location>
        <begin position="269"/>
        <end position="320"/>
    </location>
</feature>
<evidence type="ECO:0000313" key="14">
    <source>
        <dbReference type="Proteomes" id="UP000266196"/>
    </source>
</evidence>
<dbReference type="AlphaFoldDB" id="A0A397BS55"/>
<dbReference type="EMBL" id="QUTF01008242">
    <property type="protein sequence ID" value="RHZ38856.1"/>
    <property type="molecule type" value="Genomic_DNA"/>
</dbReference>
<dbReference type="Proteomes" id="UP000266196">
    <property type="component" value="Unassembled WGS sequence"/>
</dbReference>
<organism evidence="5 15">
    <name type="scientific">Aphanomyces astaci</name>
    <name type="common">Crayfish plague agent</name>
    <dbReference type="NCBI Taxonomy" id="112090"/>
    <lineage>
        <taxon>Eukaryota</taxon>
        <taxon>Sar</taxon>
        <taxon>Stramenopiles</taxon>
        <taxon>Oomycota</taxon>
        <taxon>Saprolegniomycetes</taxon>
        <taxon>Saprolegniales</taxon>
        <taxon>Verrucalvaceae</taxon>
        <taxon>Aphanomyces</taxon>
    </lineage>
</organism>
<dbReference type="Gene3D" id="1.10.472.10">
    <property type="entry name" value="Cyclin-like"/>
    <property type="match status" value="2"/>
</dbReference>
<dbReference type="InterPro" id="IPR006671">
    <property type="entry name" value="Cyclin_N"/>
</dbReference>
<dbReference type="VEuPathDB" id="FungiDB:H257_09123"/>
<comment type="similarity">
    <text evidence="1">Belongs to the cyclin family.</text>
</comment>
<dbReference type="PANTHER" id="PTHR10177">
    <property type="entry name" value="CYCLINS"/>
    <property type="match status" value="1"/>
</dbReference>
<evidence type="ECO:0000259" key="3">
    <source>
        <dbReference type="SMART" id="SM00385"/>
    </source>
</evidence>
<evidence type="ECO:0000313" key="11">
    <source>
        <dbReference type="EMBL" id="RLO10135.1"/>
    </source>
</evidence>
<evidence type="ECO:0000313" key="5">
    <source>
        <dbReference type="EMBL" id="RHY23030.1"/>
    </source>
</evidence>
<dbReference type="Proteomes" id="UP000286510">
    <property type="component" value="Unassembled WGS sequence"/>
</dbReference>
<evidence type="ECO:0000313" key="7">
    <source>
        <dbReference type="EMBL" id="RHY67749.1"/>
    </source>
</evidence>
<evidence type="ECO:0000313" key="16">
    <source>
        <dbReference type="Proteomes" id="UP000266643"/>
    </source>
</evidence>
<name>A0A397BS55_APHAT</name>
<dbReference type="SUPFAM" id="SSF47954">
    <property type="entry name" value="Cyclin-like"/>
    <property type="match status" value="1"/>
</dbReference>
<evidence type="ECO:0000313" key="6">
    <source>
        <dbReference type="EMBL" id="RHY67427.1"/>
    </source>
</evidence>
<keyword evidence="1" id="KW-0195">Cyclin</keyword>
<dbReference type="Proteomes" id="UP000266239">
    <property type="component" value="Unassembled WGS sequence"/>
</dbReference>
<proteinExistence type="inferred from homology"/>
<evidence type="ECO:0000313" key="17">
    <source>
        <dbReference type="Proteomes" id="UP000275652"/>
    </source>
</evidence>
<evidence type="ECO:0000313" key="12">
    <source>
        <dbReference type="Proteomes" id="UP000265427"/>
    </source>
</evidence>
<dbReference type="Proteomes" id="UP000283543">
    <property type="component" value="Unassembled WGS sequence"/>
</dbReference>
<evidence type="ECO:0000313" key="13">
    <source>
        <dbReference type="Proteomes" id="UP000265716"/>
    </source>
</evidence>
<dbReference type="EMBL" id="QUTD01004540">
    <property type="protein sequence ID" value="RHY67427.1"/>
    <property type="molecule type" value="Genomic_DNA"/>
</dbReference>
<evidence type="ECO:0000313" key="9">
    <source>
        <dbReference type="EMBL" id="RHZ05754.1"/>
    </source>
</evidence>
<dbReference type="InterPro" id="IPR039361">
    <property type="entry name" value="Cyclin"/>
</dbReference>
<evidence type="ECO:0000313" key="15">
    <source>
        <dbReference type="Proteomes" id="UP000266239"/>
    </source>
</evidence>
<dbReference type="Proteomes" id="UP000275652">
    <property type="component" value="Unassembled WGS sequence"/>
</dbReference>
<dbReference type="InterPro" id="IPR013763">
    <property type="entry name" value="Cyclin-like_dom"/>
</dbReference>
<dbReference type="SMART" id="SM00385">
    <property type="entry name" value="CYCLIN"/>
    <property type="match status" value="1"/>
</dbReference>
<evidence type="ECO:0000313" key="19">
    <source>
        <dbReference type="Proteomes" id="UP000286510"/>
    </source>
</evidence>
<dbReference type="EMBL" id="QUTE01012957">
    <property type="protein sequence ID" value="RHZ05754.1"/>
    <property type="molecule type" value="Genomic_DNA"/>
</dbReference>
<dbReference type="Proteomes" id="UP000265716">
    <property type="component" value="Unassembled WGS sequence"/>
</dbReference>
<dbReference type="Proteomes" id="UP000265427">
    <property type="component" value="Unassembled WGS sequence"/>
</dbReference>
<evidence type="ECO:0000313" key="8">
    <source>
        <dbReference type="EMBL" id="RHY77902.1"/>
    </source>
</evidence>
<sequence length="320" mass="35289">MDLICCEDPSALTPCSDEYDDAAPLDMDTAIEILVRVIEIESSYPRSIDYLATVQTHGMEAVWRRRVCDWMVNTRKIFDLSPDTVACAVHLMDQCLCVLSVDKIVLQLVSVMCLSVASKVHENRAISIEEIDLLCQGKYPRAEMVKMEMRILETAAWKLNPPSAVGIARDLLALEACSAHGCAVDIPAIESMVTHLLDACLSEYALMPILESVKALAALEAVCLTQFHMASPVVQYALDELHFPEHRFHECVQVMLEISQKVFAIGEPHMENTSSSGGKRHAPTQRSATPTGVDAPQHLITTAVARSPSSTHIHKKARRG</sequence>
<gene>
    <name evidence="5" type="ORF">DYB25_007104</name>
    <name evidence="10" type="ORF">DYB26_009053</name>
    <name evidence="11" type="ORF">DYB28_014265</name>
    <name evidence="6" type="ORF">DYB30_008383</name>
    <name evidence="9" type="ORF">DYB31_008217</name>
    <name evidence="7" type="ORF">DYB34_007666</name>
    <name evidence="4" type="ORF">DYB36_008245</name>
    <name evidence="8" type="ORF">DYB38_006153</name>
</gene>
<evidence type="ECO:0000313" key="18">
    <source>
        <dbReference type="Proteomes" id="UP000283543"/>
    </source>
</evidence>
<dbReference type="InterPro" id="IPR036915">
    <property type="entry name" value="Cyclin-like_sf"/>
</dbReference>
<feature type="domain" description="Cyclin-like" evidence="3">
    <location>
        <begin position="69"/>
        <end position="153"/>
    </location>
</feature>
<evidence type="ECO:0000313" key="4">
    <source>
        <dbReference type="EMBL" id="RHY02678.1"/>
    </source>
</evidence>
<protein>
    <recommendedName>
        <fullName evidence="3">Cyclin-like domain-containing protein</fullName>
    </recommendedName>
</protein>
<evidence type="ECO:0000256" key="2">
    <source>
        <dbReference type="SAM" id="MobiDB-lite"/>
    </source>
</evidence>
<dbReference type="FunFam" id="1.10.472.10:FF:000057">
    <property type="entry name" value="Cyclin N-terminal domain containing 2"/>
    <property type="match status" value="1"/>
</dbReference>
<dbReference type="Pfam" id="PF00134">
    <property type="entry name" value="Cyclin_N"/>
    <property type="match status" value="1"/>
</dbReference>
<dbReference type="EMBL" id="QUTB01003486">
    <property type="protein sequence ID" value="RHY67749.1"/>
    <property type="molecule type" value="Genomic_DNA"/>
</dbReference>
<dbReference type="EMBL" id="QUTA01003572">
    <property type="protein sequence ID" value="RHY23030.1"/>
    <property type="molecule type" value="Genomic_DNA"/>
</dbReference>
<dbReference type="EMBL" id="QUSZ01007396">
    <property type="protein sequence ID" value="RHY02678.1"/>
    <property type="molecule type" value="Genomic_DNA"/>
</dbReference>
<dbReference type="Proteomes" id="UP000266643">
    <property type="component" value="Unassembled WGS sequence"/>
</dbReference>
<dbReference type="EMBL" id="QUTC01000769">
    <property type="protein sequence ID" value="RHY77902.1"/>
    <property type="molecule type" value="Genomic_DNA"/>
</dbReference>
<accession>A0A397BS55</accession>
<evidence type="ECO:0000313" key="10">
    <source>
        <dbReference type="EMBL" id="RHZ38856.1"/>
    </source>
</evidence>
<comment type="caution">
    <text evidence="5">The sequence shown here is derived from an EMBL/GenBank/DDBJ whole genome shotgun (WGS) entry which is preliminary data.</text>
</comment>
<evidence type="ECO:0000256" key="1">
    <source>
        <dbReference type="RuleBase" id="RU000383"/>
    </source>
</evidence>
<reference evidence="12 13" key="2">
    <citation type="submission" date="2018-08" db="EMBL/GenBank/DDBJ databases">
        <title>Aphanomyces genome sequencing and annotation.</title>
        <authorList>
            <person name="Minardi D."/>
            <person name="Oidtmann B."/>
            <person name="Van Der Giezen M."/>
            <person name="Studholme D.J."/>
        </authorList>
    </citation>
    <scope>NUCLEOTIDE SEQUENCE [LARGE SCALE GENOMIC DNA]</scope>
    <source>
        <strain evidence="9 14">197901</strain>
        <strain evidence="6 16">D2</strain>
        <strain evidence="10 19">FDL457</strain>
        <strain evidence="4 12">Kv</strain>
        <strain evidence="8 13">SA</strain>
        <strain evidence="7 18">Si</strain>
        <strain evidence="5 15">Yx</strain>
    </source>
</reference>